<evidence type="ECO:0000313" key="2">
    <source>
        <dbReference type="Proteomes" id="UP001521150"/>
    </source>
</evidence>
<organism evidence="1 2">
    <name type="scientific">Kibdelosporangium philippinense</name>
    <dbReference type="NCBI Taxonomy" id="211113"/>
    <lineage>
        <taxon>Bacteria</taxon>
        <taxon>Bacillati</taxon>
        <taxon>Actinomycetota</taxon>
        <taxon>Actinomycetes</taxon>
        <taxon>Pseudonocardiales</taxon>
        <taxon>Pseudonocardiaceae</taxon>
        <taxon>Kibdelosporangium</taxon>
    </lineage>
</organism>
<keyword evidence="2" id="KW-1185">Reference proteome</keyword>
<comment type="caution">
    <text evidence="1">The sequence shown here is derived from an EMBL/GenBank/DDBJ whole genome shotgun (WGS) entry which is preliminary data.</text>
</comment>
<sequence>MPRQYRYYAIVGPQRTVDSPSVVVREWDAAGGDTSEEMFSTDLEWVRSNILYRIGSGRDISDAVPISAEAATRFESIQADRVRLERERERELKSRQYRYYAVLGGEYTLADDPLMVVREWATQDGDTHEEMYSSAREWVPSDLVSHMRSGQASDIAVPISLDMVRKFGLVQAERERHARRLRDQELGREYRYFAVVGAHDSLDNPHAVVRQWDGQDGQTHEERFAKRLDWVPSDLTYRISVGAESEPFEVIAVDMVAADRFEGVQQERVWAEERHDPSVAEYNYFAIVDAGHPVDDPLTVIREFGGVEQEYTHAFRWDGSTWRYRIGLRQLASEAVPITAEAAKQFETVQRARFLRAHGLEP</sequence>
<dbReference type="Proteomes" id="UP001521150">
    <property type="component" value="Unassembled WGS sequence"/>
</dbReference>
<evidence type="ECO:0000313" key="1">
    <source>
        <dbReference type="EMBL" id="MCE7008867.1"/>
    </source>
</evidence>
<gene>
    <name evidence="1" type="ORF">LWC34_39560</name>
</gene>
<dbReference type="RefSeq" id="WP_233730323.1">
    <property type="nucleotide sequence ID" value="NZ_JAJVCN010000003.1"/>
</dbReference>
<evidence type="ECO:0008006" key="3">
    <source>
        <dbReference type="Google" id="ProtNLM"/>
    </source>
</evidence>
<reference evidence="1 2" key="1">
    <citation type="submission" date="2021-12" db="EMBL/GenBank/DDBJ databases">
        <title>Genome sequence of Kibdelosporangium philippinense ATCC 49844.</title>
        <authorList>
            <person name="Fedorov E.A."/>
            <person name="Omeragic M."/>
            <person name="Shalygina K.F."/>
            <person name="Maclea K.S."/>
        </authorList>
    </citation>
    <scope>NUCLEOTIDE SEQUENCE [LARGE SCALE GENOMIC DNA]</scope>
    <source>
        <strain evidence="1 2">ATCC 49844</strain>
    </source>
</reference>
<proteinExistence type="predicted"/>
<name>A0ABS8ZMR7_9PSEU</name>
<accession>A0ABS8ZMR7</accession>
<dbReference type="EMBL" id="JAJVCN010000003">
    <property type="protein sequence ID" value="MCE7008867.1"/>
    <property type="molecule type" value="Genomic_DNA"/>
</dbReference>
<protein>
    <recommendedName>
        <fullName evidence="3">WYL domain-containing protein</fullName>
    </recommendedName>
</protein>